<feature type="transmembrane region" description="Helical" evidence="6">
    <location>
        <begin position="54"/>
        <end position="73"/>
    </location>
</feature>
<comment type="subcellular location">
    <subcellularLocation>
        <location evidence="1">Cell membrane</location>
        <topology evidence="1">Multi-pass membrane protein</topology>
    </subcellularLocation>
</comment>
<dbReference type="OrthoDB" id="9180265at2"/>
<evidence type="ECO:0000256" key="6">
    <source>
        <dbReference type="SAM" id="Phobius"/>
    </source>
</evidence>
<feature type="transmembrane region" description="Helical" evidence="6">
    <location>
        <begin position="364"/>
        <end position="383"/>
    </location>
</feature>
<feature type="transmembrane region" description="Helical" evidence="6">
    <location>
        <begin position="431"/>
        <end position="447"/>
    </location>
</feature>
<comment type="caution">
    <text evidence="7">The sequence shown here is derived from an EMBL/GenBank/DDBJ whole genome shotgun (WGS) entry which is preliminary data.</text>
</comment>
<proteinExistence type="predicted"/>
<name>A0A2V1JRL1_EUBRA</name>
<evidence type="ECO:0000256" key="4">
    <source>
        <dbReference type="ARBA" id="ARBA00022989"/>
    </source>
</evidence>
<keyword evidence="8" id="KW-1185">Reference proteome</keyword>
<feature type="transmembrane region" description="Helical" evidence="6">
    <location>
        <begin position="259"/>
        <end position="279"/>
    </location>
</feature>
<keyword evidence="5 6" id="KW-0472">Membrane</keyword>
<gene>
    <name evidence="7" type="ORF">LG34_02885</name>
</gene>
<feature type="transmembrane region" description="Helical" evidence="6">
    <location>
        <begin position="187"/>
        <end position="206"/>
    </location>
</feature>
<feature type="transmembrane region" description="Helical" evidence="6">
    <location>
        <begin position="122"/>
        <end position="143"/>
    </location>
</feature>
<evidence type="ECO:0000256" key="1">
    <source>
        <dbReference type="ARBA" id="ARBA00004651"/>
    </source>
</evidence>
<keyword evidence="3 6" id="KW-0812">Transmembrane</keyword>
<sequence>MRISTWIQKYKDMSQPVKASFWFTVCNILNKGIALISTPVFVRILTTDEYGDYSVFQSWYSILVIFATLNLFSGEYGKGLIEFDDDKDRFTSSVLGLTSVITLLVFAVFACNLTFWSGKLSLSPILIIALFVEIFTMSAYEFWSTKQRFEYKYKKVVLSTLGMSVGSILLGIISVLATDNYKLEARVFSDVFVKAVISLVAFFVIVRNGKKLFDKKYWKYALLFNLPLIPHFLSTMVLSQSDRIMIKDMVGSSAAAVYSIAYTIGTMVLLITNAINNSFTPYTYQALKDKEYDGIKKNATLLCVLVAVLVILSMAFAPEIILIFGGRKYYEAIWVVPPVAVSMFLIFLYSLFSNIEYYFKKTGFIALASIVCAVANLGLNKVFIELFGYYAAGYTTLVCYGLLALMHYFFYRKALHQEGVRASEVYNLKQLLLILAAVLCVMFVMTFTYRHIVIRYAIVAVILAVMFVNRKKIIGWLKNIRNS</sequence>
<feature type="transmembrane region" description="Helical" evidence="6">
    <location>
        <begin position="332"/>
        <end position="352"/>
    </location>
</feature>
<accession>A0A2V1JRL1</accession>
<dbReference type="InterPro" id="IPR002797">
    <property type="entry name" value="Polysacc_synth"/>
</dbReference>
<dbReference type="InterPro" id="IPR050833">
    <property type="entry name" value="Poly_Biosynth_Transport"/>
</dbReference>
<keyword evidence="2" id="KW-1003">Cell membrane</keyword>
<dbReference type="Pfam" id="PF01943">
    <property type="entry name" value="Polysacc_synt"/>
    <property type="match status" value="1"/>
</dbReference>
<feature type="transmembrane region" description="Helical" evidence="6">
    <location>
        <begin position="218"/>
        <end position="239"/>
    </location>
</feature>
<feature type="transmembrane region" description="Helical" evidence="6">
    <location>
        <begin position="453"/>
        <end position="469"/>
    </location>
</feature>
<dbReference type="EMBL" id="JRFU01000028">
    <property type="protein sequence ID" value="PWE87592.1"/>
    <property type="molecule type" value="Genomic_DNA"/>
</dbReference>
<dbReference type="PANTHER" id="PTHR30250:SF11">
    <property type="entry name" value="O-ANTIGEN TRANSPORTER-RELATED"/>
    <property type="match status" value="1"/>
</dbReference>
<feature type="transmembrane region" description="Helical" evidence="6">
    <location>
        <begin position="299"/>
        <end position="326"/>
    </location>
</feature>
<evidence type="ECO:0000256" key="2">
    <source>
        <dbReference type="ARBA" id="ARBA00022475"/>
    </source>
</evidence>
<dbReference type="Proteomes" id="UP000245288">
    <property type="component" value="Unassembled WGS sequence"/>
</dbReference>
<dbReference type="PANTHER" id="PTHR30250">
    <property type="entry name" value="PST FAMILY PREDICTED COLANIC ACID TRANSPORTER"/>
    <property type="match status" value="1"/>
</dbReference>
<evidence type="ECO:0000313" key="7">
    <source>
        <dbReference type="EMBL" id="PWE87592.1"/>
    </source>
</evidence>
<feature type="transmembrane region" description="Helical" evidence="6">
    <location>
        <begin position="94"/>
        <end position="116"/>
    </location>
</feature>
<protein>
    <submittedName>
        <fullName evidence="7">Uncharacterized protein</fullName>
    </submittedName>
</protein>
<keyword evidence="4 6" id="KW-1133">Transmembrane helix</keyword>
<reference evidence="7 8" key="1">
    <citation type="submission" date="2014-09" db="EMBL/GenBank/DDBJ databases">
        <title>Butyrate-producing bacteria isolated from human gut.</title>
        <authorList>
            <person name="Zhang Q."/>
            <person name="Zhao L."/>
        </authorList>
    </citation>
    <scope>NUCLEOTIDE SEQUENCE [LARGE SCALE GENOMIC DNA]</scope>
    <source>
        <strain evidence="7 8">21</strain>
    </source>
</reference>
<evidence type="ECO:0000256" key="3">
    <source>
        <dbReference type="ARBA" id="ARBA00022692"/>
    </source>
</evidence>
<evidence type="ECO:0000313" key="8">
    <source>
        <dbReference type="Proteomes" id="UP000245288"/>
    </source>
</evidence>
<feature type="transmembrane region" description="Helical" evidence="6">
    <location>
        <begin position="389"/>
        <end position="410"/>
    </location>
</feature>
<organism evidence="7 8">
    <name type="scientific">Eubacterium ramulus</name>
    <dbReference type="NCBI Taxonomy" id="39490"/>
    <lineage>
        <taxon>Bacteria</taxon>
        <taxon>Bacillati</taxon>
        <taxon>Bacillota</taxon>
        <taxon>Clostridia</taxon>
        <taxon>Eubacteriales</taxon>
        <taxon>Eubacteriaceae</taxon>
        <taxon>Eubacterium</taxon>
    </lineage>
</organism>
<dbReference type="RefSeq" id="WP_109214772.1">
    <property type="nucleotide sequence ID" value="NZ_JAQDGV010000034.1"/>
</dbReference>
<dbReference type="GO" id="GO:0005886">
    <property type="term" value="C:plasma membrane"/>
    <property type="evidence" value="ECO:0007669"/>
    <property type="project" value="UniProtKB-SubCell"/>
</dbReference>
<dbReference type="AlphaFoldDB" id="A0A2V1JRL1"/>
<feature type="transmembrane region" description="Helical" evidence="6">
    <location>
        <begin position="155"/>
        <end position="175"/>
    </location>
</feature>
<feature type="transmembrane region" description="Helical" evidence="6">
    <location>
        <begin position="21"/>
        <end position="42"/>
    </location>
</feature>
<evidence type="ECO:0000256" key="5">
    <source>
        <dbReference type="ARBA" id="ARBA00023136"/>
    </source>
</evidence>